<dbReference type="Gene3D" id="1.10.10.10">
    <property type="entry name" value="Winged helix-like DNA-binding domain superfamily/Winged helix DNA-binding domain"/>
    <property type="match status" value="1"/>
</dbReference>
<keyword evidence="2" id="KW-0238">DNA-binding</keyword>
<dbReference type="HOGENOM" id="CLU_107017_0_0_2"/>
<dbReference type="PRINTS" id="PR00778">
    <property type="entry name" value="HTHARSR"/>
</dbReference>
<accession>K0IK42</accession>
<dbReference type="InterPro" id="IPR036390">
    <property type="entry name" value="WH_DNA-bd_sf"/>
</dbReference>
<dbReference type="BioCyc" id="CNIT1237085:G1324-1722-MONOMER"/>
<keyword evidence="1" id="KW-0805">Transcription regulation</keyword>
<name>K0IK42_NITGG</name>
<dbReference type="OrthoDB" id="371687at2157"/>
<dbReference type="AlphaFoldDB" id="K0IK42"/>
<evidence type="ECO:0000259" key="4">
    <source>
        <dbReference type="SMART" id="SM00418"/>
    </source>
</evidence>
<evidence type="ECO:0000313" key="5">
    <source>
        <dbReference type="EMBL" id="AFU58657.1"/>
    </source>
</evidence>
<dbReference type="InterPro" id="IPR011991">
    <property type="entry name" value="ArsR-like_HTH"/>
</dbReference>
<keyword evidence="3" id="KW-0804">Transcription</keyword>
<evidence type="ECO:0000256" key="3">
    <source>
        <dbReference type="ARBA" id="ARBA00023163"/>
    </source>
</evidence>
<dbReference type="CDD" id="cd00090">
    <property type="entry name" value="HTH_ARSR"/>
    <property type="match status" value="1"/>
</dbReference>
<dbReference type="InterPro" id="IPR001845">
    <property type="entry name" value="HTH_ArsR_DNA-bd_dom"/>
</dbReference>
<dbReference type="GeneID" id="13795587"/>
<proteinExistence type="predicted"/>
<dbReference type="Pfam" id="PF12840">
    <property type="entry name" value="HTH_20"/>
    <property type="match status" value="1"/>
</dbReference>
<keyword evidence="6" id="KW-1185">Reference proteome</keyword>
<dbReference type="PANTHER" id="PTHR43132">
    <property type="entry name" value="ARSENICAL RESISTANCE OPERON REPRESSOR ARSR-RELATED"/>
    <property type="match status" value="1"/>
</dbReference>
<dbReference type="SMART" id="SM00418">
    <property type="entry name" value="HTH_ARSR"/>
    <property type="match status" value="1"/>
</dbReference>
<dbReference type="InterPro" id="IPR051011">
    <property type="entry name" value="Metal_resp_trans_reg"/>
</dbReference>
<dbReference type="PANTHER" id="PTHR43132:SF2">
    <property type="entry name" value="ARSENICAL RESISTANCE OPERON REPRESSOR ARSR-RELATED"/>
    <property type="match status" value="1"/>
</dbReference>
<dbReference type="RefSeq" id="WP_015019194.1">
    <property type="nucleotide sequence ID" value="NC_018719.1"/>
</dbReference>
<dbReference type="InParanoid" id="K0IK42"/>
<dbReference type="Proteomes" id="UP000008037">
    <property type="component" value="Chromosome"/>
</dbReference>
<dbReference type="SUPFAM" id="SSF46785">
    <property type="entry name" value="Winged helix' DNA-binding domain"/>
    <property type="match status" value="1"/>
</dbReference>
<reference evidence="5 6" key="1">
    <citation type="journal article" date="2012" name="Environ. Microbiol.">
        <title>The genome of the ammonia-oxidizing Candidatus Nitrososphaera gargensis: insights into metabolic versatility and environmental adaptations.</title>
        <authorList>
            <person name="Spang A."/>
            <person name="Poehlein A."/>
            <person name="Offre P."/>
            <person name="Zumbragel S."/>
            <person name="Haider S."/>
            <person name="Rychlik N."/>
            <person name="Nowka B."/>
            <person name="Schmeisser C."/>
            <person name="Lebedeva E.V."/>
            <person name="Rattei T."/>
            <person name="Bohm C."/>
            <person name="Schmid M."/>
            <person name="Galushko A."/>
            <person name="Hatzenpichler R."/>
            <person name="Weinmaier T."/>
            <person name="Daniel R."/>
            <person name="Schleper C."/>
            <person name="Spieck E."/>
            <person name="Streit W."/>
            <person name="Wagner M."/>
        </authorList>
    </citation>
    <scope>NUCLEOTIDE SEQUENCE [LARGE SCALE GENOMIC DNA]</scope>
    <source>
        <strain evidence="6">Ga9.2</strain>
    </source>
</reference>
<dbReference type="KEGG" id="nga:Ngar_c17240"/>
<dbReference type="STRING" id="1237085.Ngar_c17240"/>
<gene>
    <name evidence="5" type="ordered locus">Ngar_c17240</name>
</gene>
<dbReference type="InterPro" id="IPR036388">
    <property type="entry name" value="WH-like_DNA-bd_sf"/>
</dbReference>
<sequence length="188" mass="20833">MAETLFQKDVRIKRVTTLGYSAAQALNDPVRIKILEILSHKQMSADEIAKALGSSGYKKATTTIRHHLDTLKSAGLIEATKMVEVRGAVMKYYAPTLRAFSYDVPDLEKHAKLVDDTGTRLLKVLKSVLEDKKFVAAFAGKDDVCSQCKGDHYKEYAALEILNAALAKAMGRKEYVEMIVAGKEQPKK</sequence>
<evidence type="ECO:0000256" key="1">
    <source>
        <dbReference type="ARBA" id="ARBA00023015"/>
    </source>
</evidence>
<organism evidence="5 6">
    <name type="scientific">Nitrososphaera gargensis (strain Ga9.2)</name>
    <dbReference type="NCBI Taxonomy" id="1237085"/>
    <lineage>
        <taxon>Archaea</taxon>
        <taxon>Nitrososphaerota</taxon>
        <taxon>Nitrososphaeria</taxon>
        <taxon>Nitrososphaerales</taxon>
        <taxon>Nitrososphaeraceae</taxon>
        <taxon>Nitrososphaera</taxon>
    </lineage>
</organism>
<dbReference type="EMBL" id="CP002408">
    <property type="protein sequence ID" value="AFU58657.1"/>
    <property type="molecule type" value="Genomic_DNA"/>
</dbReference>
<evidence type="ECO:0000256" key="2">
    <source>
        <dbReference type="ARBA" id="ARBA00023125"/>
    </source>
</evidence>
<protein>
    <submittedName>
        <fullName evidence="5">Putative transcriptional regulator, ArsR family</fullName>
    </submittedName>
</protein>
<feature type="domain" description="HTH arsR-type" evidence="4">
    <location>
        <begin position="21"/>
        <end position="98"/>
    </location>
</feature>
<evidence type="ECO:0000313" key="6">
    <source>
        <dbReference type="Proteomes" id="UP000008037"/>
    </source>
</evidence>
<dbReference type="GO" id="GO:0003677">
    <property type="term" value="F:DNA binding"/>
    <property type="evidence" value="ECO:0007669"/>
    <property type="project" value="UniProtKB-KW"/>
</dbReference>
<dbReference type="GO" id="GO:0003700">
    <property type="term" value="F:DNA-binding transcription factor activity"/>
    <property type="evidence" value="ECO:0007669"/>
    <property type="project" value="InterPro"/>
</dbReference>